<evidence type="ECO:0000256" key="7">
    <source>
        <dbReference type="SAM" id="Phobius"/>
    </source>
</evidence>
<comment type="caution">
    <text evidence="9">The sequence shown here is derived from an EMBL/GenBank/DDBJ whole genome shotgun (WGS) entry which is preliminary data.</text>
</comment>
<dbReference type="SMART" id="SM00119">
    <property type="entry name" value="HECTc"/>
    <property type="match status" value="1"/>
</dbReference>
<dbReference type="GO" id="GO:0005737">
    <property type="term" value="C:cytoplasm"/>
    <property type="evidence" value="ECO:0007669"/>
    <property type="project" value="TreeGrafter"/>
</dbReference>
<comment type="pathway">
    <text evidence="2">Protein modification; protein ubiquitination.</text>
</comment>
<keyword evidence="10" id="KW-1185">Reference proteome</keyword>
<organism evidence="9 10">
    <name type="scientific">Effrenium voratum</name>
    <dbReference type="NCBI Taxonomy" id="2562239"/>
    <lineage>
        <taxon>Eukaryota</taxon>
        <taxon>Sar</taxon>
        <taxon>Alveolata</taxon>
        <taxon>Dinophyceae</taxon>
        <taxon>Suessiales</taxon>
        <taxon>Symbiodiniaceae</taxon>
        <taxon>Effrenium</taxon>
    </lineage>
</organism>
<dbReference type="Pfam" id="PF00632">
    <property type="entry name" value="HECT"/>
    <property type="match status" value="1"/>
</dbReference>
<dbReference type="EMBL" id="CAUJNA010003848">
    <property type="protein sequence ID" value="CAJ1410942.1"/>
    <property type="molecule type" value="Genomic_DNA"/>
</dbReference>
<dbReference type="Gene3D" id="3.90.1750.10">
    <property type="entry name" value="Hect, E3 ligase catalytic domains"/>
    <property type="match status" value="1"/>
</dbReference>
<feature type="domain" description="HECT" evidence="8">
    <location>
        <begin position="443"/>
        <end position="788"/>
    </location>
</feature>
<feature type="active site" description="Glycyl thioester intermediate" evidence="6">
    <location>
        <position position="755"/>
    </location>
</feature>
<keyword evidence="7" id="KW-0812">Transmembrane</keyword>
<dbReference type="InterPro" id="IPR000569">
    <property type="entry name" value="HECT_dom"/>
</dbReference>
<dbReference type="Gene3D" id="3.30.2160.10">
    <property type="entry name" value="Hect, E3 ligase catalytic domain"/>
    <property type="match status" value="1"/>
</dbReference>
<evidence type="ECO:0000256" key="3">
    <source>
        <dbReference type="ARBA" id="ARBA00012485"/>
    </source>
</evidence>
<keyword evidence="7" id="KW-0472">Membrane</keyword>
<gene>
    <name evidence="9" type="ORF">EVOR1521_LOCUS31656</name>
</gene>
<dbReference type="GO" id="GO:0006511">
    <property type="term" value="P:ubiquitin-dependent protein catabolic process"/>
    <property type="evidence" value="ECO:0007669"/>
    <property type="project" value="TreeGrafter"/>
</dbReference>
<dbReference type="GO" id="GO:0016567">
    <property type="term" value="P:protein ubiquitination"/>
    <property type="evidence" value="ECO:0007669"/>
    <property type="project" value="TreeGrafter"/>
</dbReference>
<dbReference type="InterPro" id="IPR050409">
    <property type="entry name" value="E3_ubiq-protein_ligase"/>
</dbReference>
<dbReference type="EC" id="2.3.2.26" evidence="3"/>
<comment type="catalytic activity">
    <reaction evidence="1">
        <text>S-ubiquitinyl-[E2 ubiquitin-conjugating enzyme]-L-cysteine + [acceptor protein]-L-lysine = [E2 ubiquitin-conjugating enzyme]-L-cysteine + N(6)-ubiquitinyl-[acceptor protein]-L-lysine.</text>
        <dbReference type="EC" id="2.3.2.26"/>
    </reaction>
</comment>
<sequence>MEVSPGSPGGPSPSKRWRKAVARICAQKAVLHALEPEPSWRELRPYAALLVSGFLFSPISQAILVTSIRITSREKLALPGSFRGRGKSWWWPPVWWRGLGSVLAWRQGPSSAVRYLTSSALFALHDAVTRGRTHWVEQATDVGAARPAQSFWRCFAVETCCGLLGVQLSLEYMRVSLCNLSPGVPAAGVLPSRSMLALGTCAAVARSVVVSTGGRQPKLQSVCSWLEFLLEVAAERQGALLLGFHCPFFAYLGVVLFGILNFLPWGLMVVPCKWLVERYFGPDPIVAQKAALCRVSHDLRQSQRGHTELAEAPQRAAEFFASMEISSLWWRVRAARGTQRLLRSTPLDLSIGTLCPRDSAMAQDQLDELLLQLAARRGEDMKALLQEDGIVKEQSVLQVFEAATAPISVRRSDMVRSALTQIAERPVEDLLLGVTSLHFPGLQETELNQLLGLRIHFMGEDGVDMGGVRKDFMDCFAEALTREEGGSPLSLVERLSLLGLGADSTWRPVPCDEDDRGYLWALGRLLALAFLYRCPCPIQLSLLVFKCILGVPLRPGDVRQLDPDFWNHRVRPVLRPGGAKERQQDLREWGMDPLAFVSADGTRELKEGGASIEVTEENKEEYAQLLCEDFLIGPIRTELGCLVLGFQELVPEDLLSATNFDAEQLRMLICGTAELDVDEWQSHAVLEGSPQVIEWFFDWLRKQSQVSRSKILAFATGSSVLPCGWQGLRDPQGRYQPFRVQVEGNPEALPSAHTCTNLLVLPPLLSRRDLESRLYKVLQESGREMHLA</sequence>
<dbReference type="Gene3D" id="3.30.2410.10">
    <property type="entry name" value="Hect, E3 ligase catalytic domain"/>
    <property type="match status" value="1"/>
</dbReference>
<dbReference type="InterPro" id="IPR035983">
    <property type="entry name" value="Hect_E3_ubiquitin_ligase"/>
</dbReference>
<dbReference type="SUPFAM" id="SSF56204">
    <property type="entry name" value="Hect, E3 ligase catalytic domain"/>
    <property type="match status" value="1"/>
</dbReference>
<reference evidence="9" key="1">
    <citation type="submission" date="2023-08" db="EMBL/GenBank/DDBJ databases">
        <authorList>
            <person name="Chen Y."/>
            <person name="Shah S."/>
            <person name="Dougan E. K."/>
            <person name="Thang M."/>
            <person name="Chan C."/>
        </authorList>
    </citation>
    <scope>NUCLEOTIDE SEQUENCE</scope>
</reference>
<keyword evidence="7" id="KW-1133">Transmembrane helix</keyword>
<evidence type="ECO:0000256" key="1">
    <source>
        <dbReference type="ARBA" id="ARBA00000885"/>
    </source>
</evidence>
<dbReference type="PANTHER" id="PTHR11254:SF440">
    <property type="entry name" value="E3 UBIQUITIN-PROTEIN LIGASE NEDD-4"/>
    <property type="match status" value="1"/>
</dbReference>
<keyword evidence="4" id="KW-0808">Transferase</keyword>
<dbReference type="Proteomes" id="UP001178507">
    <property type="component" value="Unassembled WGS sequence"/>
</dbReference>
<evidence type="ECO:0000313" key="9">
    <source>
        <dbReference type="EMBL" id="CAJ1410942.1"/>
    </source>
</evidence>
<evidence type="ECO:0000256" key="5">
    <source>
        <dbReference type="ARBA" id="ARBA00022786"/>
    </source>
</evidence>
<accession>A0AA36JR97</accession>
<evidence type="ECO:0000256" key="6">
    <source>
        <dbReference type="PROSITE-ProRule" id="PRU00104"/>
    </source>
</evidence>
<proteinExistence type="predicted"/>
<evidence type="ECO:0000256" key="2">
    <source>
        <dbReference type="ARBA" id="ARBA00004906"/>
    </source>
</evidence>
<dbReference type="PROSITE" id="PS50237">
    <property type="entry name" value="HECT"/>
    <property type="match status" value="1"/>
</dbReference>
<evidence type="ECO:0000259" key="8">
    <source>
        <dbReference type="PROSITE" id="PS50237"/>
    </source>
</evidence>
<dbReference type="AlphaFoldDB" id="A0AA36JR97"/>
<feature type="transmembrane region" description="Helical" evidence="7">
    <location>
        <begin position="46"/>
        <end position="65"/>
    </location>
</feature>
<feature type="transmembrane region" description="Helical" evidence="7">
    <location>
        <begin position="248"/>
        <end position="268"/>
    </location>
</feature>
<evidence type="ECO:0000313" key="10">
    <source>
        <dbReference type="Proteomes" id="UP001178507"/>
    </source>
</evidence>
<protein>
    <recommendedName>
        <fullName evidence="3">HECT-type E3 ubiquitin transferase</fullName>
        <ecNumber evidence="3">2.3.2.26</ecNumber>
    </recommendedName>
</protein>
<dbReference type="GO" id="GO:0061630">
    <property type="term" value="F:ubiquitin protein ligase activity"/>
    <property type="evidence" value="ECO:0007669"/>
    <property type="project" value="UniProtKB-EC"/>
</dbReference>
<keyword evidence="5 6" id="KW-0833">Ubl conjugation pathway</keyword>
<name>A0AA36JR97_9DINO</name>
<evidence type="ECO:0000256" key="4">
    <source>
        <dbReference type="ARBA" id="ARBA00022679"/>
    </source>
</evidence>
<dbReference type="PANTHER" id="PTHR11254">
    <property type="entry name" value="HECT DOMAIN UBIQUITIN-PROTEIN LIGASE"/>
    <property type="match status" value="1"/>
</dbReference>